<evidence type="ECO:0000256" key="3">
    <source>
        <dbReference type="ARBA" id="ARBA00012621"/>
    </source>
</evidence>
<organism evidence="13 14">
    <name type="scientific">Halovulum marinum</name>
    <dbReference type="NCBI Taxonomy" id="2662447"/>
    <lineage>
        <taxon>Bacteria</taxon>
        <taxon>Pseudomonadati</taxon>
        <taxon>Pseudomonadota</taxon>
        <taxon>Alphaproteobacteria</taxon>
        <taxon>Rhodobacterales</taxon>
        <taxon>Paracoccaceae</taxon>
        <taxon>Halovulum</taxon>
    </lineage>
</organism>
<evidence type="ECO:0000256" key="5">
    <source>
        <dbReference type="ARBA" id="ARBA00022679"/>
    </source>
</evidence>
<evidence type="ECO:0000313" key="14">
    <source>
        <dbReference type="Proteomes" id="UP000474957"/>
    </source>
</evidence>
<keyword evidence="10" id="KW-0448">Lipopolysaccharide biosynthesis</keyword>
<evidence type="ECO:0000256" key="7">
    <source>
        <dbReference type="ARBA" id="ARBA00049183"/>
    </source>
</evidence>
<dbReference type="Pfam" id="PF04413">
    <property type="entry name" value="Glycos_transf_N"/>
    <property type="match status" value="1"/>
</dbReference>
<evidence type="ECO:0000256" key="2">
    <source>
        <dbReference type="ARBA" id="ARBA00004713"/>
    </source>
</evidence>
<dbReference type="GO" id="GO:0005886">
    <property type="term" value="C:plasma membrane"/>
    <property type="evidence" value="ECO:0007669"/>
    <property type="project" value="UniProtKB-SubCell"/>
</dbReference>
<proteinExistence type="inferred from homology"/>
<keyword evidence="10" id="KW-0472">Membrane</keyword>
<dbReference type="Gene3D" id="3.40.50.11720">
    <property type="entry name" value="3-Deoxy-D-manno-octulosonic-acid transferase, N-terminal domain"/>
    <property type="match status" value="1"/>
</dbReference>
<dbReference type="GO" id="GO:0009244">
    <property type="term" value="P:lipopolysaccharide core region biosynthetic process"/>
    <property type="evidence" value="ECO:0007669"/>
    <property type="project" value="UniProtKB-UniRule"/>
</dbReference>
<evidence type="ECO:0000256" key="8">
    <source>
        <dbReference type="PIRSR" id="PIRSR639901-1"/>
    </source>
</evidence>
<evidence type="ECO:0000256" key="4">
    <source>
        <dbReference type="ARBA" id="ARBA00019077"/>
    </source>
</evidence>
<gene>
    <name evidence="13" type="ORF">GE300_20470</name>
</gene>
<dbReference type="InterPro" id="IPR039901">
    <property type="entry name" value="Kdotransferase"/>
</dbReference>
<feature type="active site" description="Proton acceptor" evidence="8">
    <location>
        <position position="65"/>
    </location>
</feature>
<dbReference type="InterPro" id="IPR007507">
    <property type="entry name" value="Glycos_transf_N"/>
</dbReference>
<dbReference type="EMBL" id="WIND01000030">
    <property type="protein sequence ID" value="MSU91935.1"/>
    <property type="molecule type" value="Genomic_DNA"/>
</dbReference>
<accession>A0A6L5Z7B4</accession>
<protein>
    <recommendedName>
        <fullName evidence="4 10">3-deoxy-D-manno-octulosonic acid transferase</fullName>
        <shortName evidence="10">Kdo transferase</shortName>
        <ecNumber evidence="3 10">2.4.99.12</ecNumber>
    </recommendedName>
    <alternativeName>
        <fullName evidence="6 10">Lipid IV(A) 3-deoxy-D-manno-octulosonic acid transferase</fullName>
    </alternativeName>
</protein>
<evidence type="ECO:0000256" key="1">
    <source>
        <dbReference type="ARBA" id="ARBA00003394"/>
    </source>
</evidence>
<comment type="similarity">
    <text evidence="10">Belongs to the glycosyltransferase group 1 family.</text>
</comment>
<comment type="caution">
    <text evidence="13">The sequence shown here is derived from an EMBL/GenBank/DDBJ whole genome shotgun (WGS) entry which is preliminary data.</text>
</comment>
<sequence length="452" mass="48357">MPRSLALALVLAASELAPPFVRGVLRRRLSRGKEDPDRLHERLGRPAMPRPEGRLAWFHAASVGESVSLLALVETLLQAQPDLRVMITTGTRTSAELIAERLPARAFHQYVPVDTGPAVRRFLAHWRPDLAVWTESELWPRLLVATRARGIPALLINARMSARSARRMGRLGAYGAALLGRFDAILAQDDAQAERLLALGAPPGRVEVTGSLKDTAQPLPHEPNALKTLVKTLAGRTVWLAASTHEGEEEMVSRAHREARRSVPGLLLILAPRHPERGPRIASDLRAEGWTVAVRSEGGKPDRNTDIYLADTLGEMGLWYRIASVSFIGGSLVDVGGHNPFEPALLGSAILTGPFIQNFETAYTRFRRAGAAVLVPHPGELGAKLAETLPPDRAAALATAAWSVSSEGADVTRRVLAVIERHLPPAPAPAPASAPGAPGTGARTDPEAAGAG</sequence>
<comment type="catalytic activity">
    <reaction evidence="7 10">
        <text>lipid IVA (E. coli) + CMP-3-deoxy-beta-D-manno-octulosonate = alpha-Kdo-(2-&gt;6)-lipid IVA (E. coli) + CMP + H(+)</text>
        <dbReference type="Rhea" id="RHEA:28066"/>
        <dbReference type="ChEBI" id="CHEBI:15378"/>
        <dbReference type="ChEBI" id="CHEBI:58603"/>
        <dbReference type="ChEBI" id="CHEBI:60364"/>
        <dbReference type="ChEBI" id="CHEBI:60377"/>
        <dbReference type="ChEBI" id="CHEBI:85987"/>
        <dbReference type="EC" id="2.4.99.12"/>
    </reaction>
</comment>
<feature type="domain" description="3-deoxy-D-manno-octulosonic-acid transferase N-terminal" evidence="12">
    <location>
        <begin position="38"/>
        <end position="213"/>
    </location>
</feature>
<dbReference type="SUPFAM" id="SSF53756">
    <property type="entry name" value="UDP-Glycosyltransferase/glycogen phosphorylase"/>
    <property type="match status" value="1"/>
</dbReference>
<comment type="function">
    <text evidence="1 10">Involved in lipopolysaccharide (LPS) biosynthesis. Catalyzes the transfer of 3-deoxy-D-manno-octulosonate (Kdo) residue(s) from CMP-Kdo to lipid IV(A), the tetraacyldisaccharide-1,4'-bisphosphate precursor of lipid A.</text>
</comment>
<evidence type="ECO:0000313" key="13">
    <source>
        <dbReference type="EMBL" id="MSU91935.1"/>
    </source>
</evidence>
<keyword evidence="10" id="KW-1003">Cell membrane</keyword>
<dbReference type="InterPro" id="IPR038107">
    <property type="entry name" value="Glycos_transf_N_sf"/>
</dbReference>
<feature type="site" description="Transition state stabilizer" evidence="9">
    <location>
        <position position="135"/>
    </location>
</feature>
<dbReference type="PANTHER" id="PTHR42755">
    <property type="entry name" value="3-DEOXY-MANNO-OCTULOSONATE CYTIDYLYLTRANSFERASE"/>
    <property type="match status" value="1"/>
</dbReference>
<dbReference type="UniPathway" id="UPA00958"/>
<evidence type="ECO:0000256" key="10">
    <source>
        <dbReference type="RuleBase" id="RU365103"/>
    </source>
</evidence>
<dbReference type="AlphaFoldDB" id="A0A6L5Z7B4"/>
<comment type="pathway">
    <text evidence="2 10">Bacterial outer membrane biogenesis; LPS core biosynthesis.</text>
</comment>
<evidence type="ECO:0000256" key="11">
    <source>
        <dbReference type="SAM" id="MobiDB-lite"/>
    </source>
</evidence>
<evidence type="ECO:0000256" key="9">
    <source>
        <dbReference type="PIRSR" id="PIRSR639901-2"/>
    </source>
</evidence>
<dbReference type="GO" id="GO:0009245">
    <property type="term" value="P:lipid A biosynthetic process"/>
    <property type="evidence" value="ECO:0007669"/>
    <property type="project" value="TreeGrafter"/>
</dbReference>
<reference evidence="13 14" key="1">
    <citation type="submission" date="2019-10" db="EMBL/GenBank/DDBJ databases">
        <title>Cognatihalovulum marinum gen. nov. sp. nov., a new member of the family Rhodobacteraceae isolated from deep seawater of the Northwest Indian Ocean.</title>
        <authorList>
            <person name="Ruan C."/>
            <person name="Wang J."/>
            <person name="Zheng X."/>
            <person name="Song L."/>
            <person name="Zhu Y."/>
            <person name="Huang Y."/>
            <person name="Lu Z."/>
            <person name="Du W."/>
            <person name="Huang L."/>
            <person name="Dai X."/>
        </authorList>
    </citation>
    <scope>NUCLEOTIDE SEQUENCE [LARGE SCALE GENOMIC DNA]</scope>
    <source>
        <strain evidence="13 14">2CG4</strain>
    </source>
</reference>
<feature type="compositionally biased region" description="Low complexity" evidence="11">
    <location>
        <begin position="433"/>
        <end position="442"/>
    </location>
</feature>
<dbReference type="GO" id="GO:0043842">
    <property type="term" value="F:Kdo transferase activity"/>
    <property type="evidence" value="ECO:0007669"/>
    <property type="project" value="UniProtKB-EC"/>
</dbReference>
<dbReference type="Gene3D" id="3.40.50.2000">
    <property type="entry name" value="Glycogen Phosphorylase B"/>
    <property type="match status" value="1"/>
</dbReference>
<feature type="region of interest" description="Disordered" evidence="11">
    <location>
        <begin position="424"/>
        <end position="452"/>
    </location>
</feature>
<evidence type="ECO:0000259" key="12">
    <source>
        <dbReference type="Pfam" id="PF04413"/>
    </source>
</evidence>
<dbReference type="Proteomes" id="UP000474957">
    <property type="component" value="Unassembled WGS sequence"/>
</dbReference>
<dbReference type="PANTHER" id="PTHR42755:SF1">
    <property type="entry name" value="3-DEOXY-D-MANNO-OCTULOSONIC ACID TRANSFERASE, MITOCHONDRIAL-RELATED"/>
    <property type="match status" value="1"/>
</dbReference>
<keyword evidence="5 10" id="KW-0808">Transferase</keyword>
<dbReference type="EC" id="2.4.99.12" evidence="3 10"/>
<evidence type="ECO:0000256" key="6">
    <source>
        <dbReference type="ARBA" id="ARBA00031445"/>
    </source>
</evidence>
<dbReference type="RefSeq" id="WP_325063343.1">
    <property type="nucleotide sequence ID" value="NZ_WIND01000030.1"/>
</dbReference>
<feature type="site" description="Transition state stabilizer" evidence="9">
    <location>
        <position position="213"/>
    </location>
</feature>
<name>A0A6L5Z7B4_9RHOB</name>
<keyword evidence="14" id="KW-1185">Reference proteome</keyword>
<comment type="subcellular location">
    <subcellularLocation>
        <location evidence="10">Cell membrane</location>
    </subcellularLocation>
</comment>